<dbReference type="Proteomes" id="UP001430953">
    <property type="component" value="Unassembled WGS sequence"/>
</dbReference>
<sequence>MAIVLGTQLWWWVREDSYTISPTTRRALSRIQISRYRAKSKLNLITTFCGSACLLEIRCKSELRREMFREVSRKIKDR</sequence>
<organism evidence="1 2">
    <name type="scientific">Cardiocondyla obscurior</name>
    <dbReference type="NCBI Taxonomy" id="286306"/>
    <lineage>
        <taxon>Eukaryota</taxon>
        <taxon>Metazoa</taxon>
        <taxon>Ecdysozoa</taxon>
        <taxon>Arthropoda</taxon>
        <taxon>Hexapoda</taxon>
        <taxon>Insecta</taxon>
        <taxon>Pterygota</taxon>
        <taxon>Neoptera</taxon>
        <taxon>Endopterygota</taxon>
        <taxon>Hymenoptera</taxon>
        <taxon>Apocrita</taxon>
        <taxon>Aculeata</taxon>
        <taxon>Formicoidea</taxon>
        <taxon>Formicidae</taxon>
        <taxon>Myrmicinae</taxon>
        <taxon>Cardiocondyla</taxon>
    </lineage>
</organism>
<dbReference type="EMBL" id="JADYXP020000017">
    <property type="protein sequence ID" value="KAL0107165.1"/>
    <property type="molecule type" value="Genomic_DNA"/>
</dbReference>
<comment type="caution">
    <text evidence="1">The sequence shown here is derived from an EMBL/GenBank/DDBJ whole genome shotgun (WGS) entry which is preliminary data.</text>
</comment>
<keyword evidence="2" id="KW-1185">Reference proteome</keyword>
<name>A0AAW2EW75_9HYME</name>
<proteinExistence type="predicted"/>
<evidence type="ECO:0000313" key="2">
    <source>
        <dbReference type="Proteomes" id="UP001430953"/>
    </source>
</evidence>
<dbReference type="AlphaFoldDB" id="A0AAW2EW75"/>
<reference evidence="1 2" key="1">
    <citation type="submission" date="2023-03" db="EMBL/GenBank/DDBJ databases">
        <title>High recombination rates correlate with genetic variation in Cardiocondyla obscurior ants.</title>
        <authorList>
            <person name="Errbii M."/>
        </authorList>
    </citation>
    <scope>NUCLEOTIDE SEQUENCE [LARGE SCALE GENOMIC DNA]</scope>
    <source>
        <strain evidence="1">Alpha-2009</strain>
        <tissue evidence="1">Whole body</tissue>
    </source>
</reference>
<accession>A0AAW2EW75</accession>
<protein>
    <submittedName>
        <fullName evidence="1">Uncharacterized protein</fullName>
    </submittedName>
</protein>
<evidence type="ECO:0000313" key="1">
    <source>
        <dbReference type="EMBL" id="KAL0107165.1"/>
    </source>
</evidence>
<gene>
    <name evidence="1" type="ORF">PUN28_015587</name>
</gene>